<reference evidence="3 4" key="1">
    <citation type="submission" date="2020-01" db="EMBL/GenBank/DDBJ databases">
        <title>Pseudarthrobacter psychrotolerans sp. nov., isolated from antarctic soil.</title>
        <authorList>
            <person name="Shin Y."/>
            <person name="Park W."/>
        </authorList>
    </citation>
    <scope>NUCLEOTIDE SEQUENCE [LARGE SCALE GENOMIC DNA]</scope>
    <source>
        <strain evidence="3 4">YJ56</strain>
    </source>
</reference>
<dbReference type="Pfam" id="PF00899">
    <property type="entry name" value="ThiF"/>
    <property type="match status" value="1"/>
</dbReference>
<feature type="domain" description="DUF6791" evidence="2">
    <location>
        <begin position="10"/>
        <end position="158"/>
    </location>
</feature>
<dbReference type="CDD" id="cd01483">
    <property type="entry name" value="E1_enzyme_family"/>
    <property type="match status" value="1"/>
</dbReference>
<keyword evidence="3" id="KW-0808">Transferase</keyword>
<sequence length="391" mass="43024">MSSARLVRDPDLNRLLDDGYDVVVEEGHLIIRQLPFVNEAKEISYGFLTYPVTVTGDRVVSGTDHRIWFGGGTPSDEHGDRLPMATPEIHVISGGRQAGYMLSSKPGPTGYPDEYAKVTSYAQMVSHPAQALNPSVTLTPGAAWQEVGSDNPFNYLDTASSRAGLTALNSCFENQVIAIVGLGGTGSYILDQIAKTPVKKILLIDGDTFENHNAFRAPGAPTLQTLRTRPMKVQYFADIYSQMHRGVTPVPLFLDAETTHVLDEATFVFVATDDAVTKQEITAYLEKRDTPFIDVGMGIEEVDGRLTGLLRVTTSLPGQRDHVHQMNRIPGPAPERDDYARNIQIADLNALNAQMAIMRWKRHLGFYADLTNEGFTTFAVAVNEITNEDIR</sequence>
<dbReference type="AlphaFoldDB" id="A0A6P1NE46"/>
<accession>A0A6P1NE46</accession>
<dbReference type="Gene3D" id="3.40.50.720">
    <property type="entry name" value="NAD(P)-binding Rossmann-like Domain"/>
    <property type="match status" value="1"/>
</dbReference>
<dbReference type="SUPFAM" id="SSF69572">
    <property type="entry name" value="Activating enzymes of the ubiquitin-like proteins"/>
    <property type="match status" value="1"/>
</dbReference>
<name>A0A6P1NE46_9MICC</name>
<gene>
    <name evidence="3" type="ORF">GU243_00635</name>
</gene>
<organism evidence="3 4">
    <name type="scientific">Pseudarthrobacter psychrotolerans</name>
    <dbReference type="NCBI Taxonomy" id="2697569"/>
    <lineage>
        <taxon>Bacteria</taxon>
        <taxon>Bacillati</taxon>
        <taxon>Actinomycetota</taxon>
        <taxon>Actinomycetes</taxon>
        <taxon>Micrococcales</taxon>
        <taxon>Micrococcaceae</taxon>
        <taxon>Pseudarthrobacter</taxon>
    </lineage>
</organism>
<dbReference type="NCBIfam" id="NF004805">
    <property type="entry name" value="PRK06153.1-4"/>
    <property type="match status" value="1"/>
</dbReference>
<dbReference type="InterPro" id="IPR000594">
    <property type="entry name" value="ThiF_NAD_FAD-bd"/>
</dbReference>
<evidence type="ECO:0000313" key="4">
    <source>
        <dbReference type="Proteomes" id="UP000464186"/>
    </source>
</evidence>
<dbReference type="Pfam" id="PF20590">
    <property type="entry name" value="DUF6791"/>
    <property type="match status" value="1"/>
</dbReference>
<dbReference type="EMBL" id="CP047898">
    <property type="protein sequence ID" value="QHK18536.1"/>
    <property type="molecule type" value="Genomic_DNA"/>
</dbReference>
<evidence type="ECO:0000259" key="1">
    <source>
        <dbReference type="Pfam" id="PF00899"/>
    </source>
</evidence>
<dbReference type="GO" id="GO:0016779">
    <property type="term" value="F:nucleotidyltransferase activity"/>
    <property type="evidence" value="ECO:0007669"/>
    <property type="project" value="UniProtKB-KW"/>
</dbReference>
<evidence type="ECO:0000313" key="3">
    <source>
        <dbReference type="EMBL" id="QHK18536.1"/>
    </source>
</evidence>
<proteinExistence type="predicted"/>
<keyword evidence="3" id="KW-0548">Nucleotidyltransferase</keyword>
<protein>
    <submittedName>
        <fullName evidence="3">ThiF family adenylyltransferase</fullName>
    </submittedName>
</protein>
<dbReference type="InterPro" id="IPR046741">
    <property type="entry name" value="DUF6791"/>
</dbReference>
<evidence type="ECO:0000259" key="2">
    <source>
        <dbReference type="Pfam" id="PF20590"/>
    </source>
</evidence>
<dbReference type="InterPro" id="IPR035985">
    <property type="entry name" value="Ubiquitin-activating_enz"/>
</dbReference>
<dbReference type="Proteomes" id="UP000464186">
    <property type="component" value="Chromosome"/>
</dbReference>
<dbReference type="GO" id="GO:0008641">
    <property type="term" value="F:ubiquitin-like modifier activating enzyme activity"/>
    <property type="evidence" value="ECO:0007669"/>
    <property type="project" value="InterPro"/>
</dbReference>
<keyword evidence="4" id="KW-1185">Reference proteome</keyword>
<feature type="domain" description="THIF-type NAD/FAD binding fold" evidence="1">
    <location>
        <begin position="173"/>
        <end position="308"/>
    </location>
</feature>
<dbReference type="NCBIfam" id="NF004804">
    <property type="entry name" value="PRK06153.1-3"/>
    <property type="match status" value="1"/>
</dbReference>
<dbReference type="KEGG" id="psey:GU243_00635"/>